<dbReference type="Proteomes" id="UP000439903">
    <property type="component" value="Unassembled WGS sequence"/>
</dbReference>
<organism evidence="1 2">
    <name type="scientific">Gigaspora margarita</name>
    <dbReference type="NCBI Taxonomy" id="4874"/>
    <lineage>
        <taxon>Eukaryota</taxon>
        <taxon>Fungi</taxon>
        <taxon>Fungi incertae sedis</taxon>
        <taxon>Mucoromycota</taxon>
        <taxon>Glomeromycotina</taxon>
        <taxon>Glomeromycetes</taxon>
        <taxon>Diversisporales</taxon>
        <taxon>Gigasporaceae</taxon>
        <taxon>Gigaspora</taxon>
    </lineage>
</organism>
<proteinExistence type="predicted"/>
<sequence>MNLKKRYPITNDFSILLSELQKKCPGNLENIKFNKDGKAAEITRNFVNSNQMTLRNKTIQSFNKQVNISADPNISVMIRYNNSQHINNTKIDFSSSSMFTDLQLQRQQQMPLIFREINGEDPDKVWKNINLKLHSAFGYSEKLNTPDENEKKYCLQLILSLQNWAFANKYPVRTWLEKAINTFGKEELERLKNFESVGEPSNITVLSKKRINEEESKQIEKSKKSKVEKDGIMVLSKKQINEEKSKQIEKSKKSKVEKDVKKWQKIADALCALGAEITEPTNHLVVSENNSSIEFGDNLASITSGFKQ</sequence>
<name>A0A8H4A6X3_GIGMA</name>
<dbReference type="EMBL" id="WTPW01001506">
    <property type="protein sequence ID" value="KAF0431631.1"/>
    <property type="molecule type" value="Genomic_DNA"/>
</dbReference>
<gene>
    <name evidence="1" type="ORF">F8M41_005369</name>
</gene>
<protein>
    <submittedName>
        <fullName evidence="1">Uncharacterized protein</fullName>
    </submittedName>
</protein>
<dbReference type="OrthoDB" id="2487623at2759"/>
<reference evidence="1 2" key="1">
    <citation type="journal article" date="2019" name="Environ. Microbiol.">
        <title>At the nexus of three kingdoms: the genome of the mycorrhizal fungus Gigaspora margarita provides insights into plant, endobacterial and fungal interactions.</title>
        <authorList>
            <person name="Venice F."/>
            <person name="Ghignone S."/>
            <person name="Salvioli di Fossalunga A."/>
            <person name="Amselem J."/>
            <person name="Novero M."/>
            <person name="Xianan X."/>
            <person name="Sedzielewska Toro K."/>
            <person name="Morin E."/>
            <person name="Lipzen A."/>
            <person name="Grigoriev I.V."/>
            <person name="Henrissat B."/>
            <person name="Martin F.M."/>
            <person name="Bonfante P."/>
        </authorList>
    </citation>
    <scope>NUCLEOTIDE SEQUENCE [LARGE SCALE GENOMIC DNA]</scope>
    <source>
        <strain evidence="1 2">BEG34</strain>
    </source>
</reference>
<comment type="caution">
    <text evidence="1">The sequence shown here is derived from an EMBL/GenBank/DDBJ whole genome shotgun (WGS) entry which is preliminary data.</text>
</comment>
<dbReference type="AlphaFoldDB" id="A0A8H4A6X3"/>
<evidence type="ECO:0000313" key="2">
    <source>
        <dbReference type="Proteomes" id="UP000439903"/>
    </source>
</evidence>
<evidence type="ECO:0000313" key="1">
    <source>
        <dbReference type="EMBL" id="KAF0431631.1"/>
    </source>
</evidence>
<accession>A0A8H4A6X3</accession>
<keyword evidence="2" id="KW-1185">Reference proteome</keyword>